<keyword evidence="2" id="KW-1185">Reference proteome</keyword>
<dbReference type="AlphaFoldDB" id="B9SNQ5"/>
<gene>
    <name evidence="1" type="ORF">RCOM_1026280</name>
</gene>
<dbReference type="EMBL" id="EQ974051">
    <property type="protein sequence ID" value="EEF34763.1"/>
    <property type="molecule type" value="Genomic_DNA"/>
</dbReference>
<organism evidence="1 2">
    <name type="scientific">Ricinus communis</name>
    <name type="common">Castor bean</name>
    <dbReference type="NCBI Taxonomy" id="3988"/>
    <lineage>
        <taxon>Eukaryota</taxon>
        <taxon>Viridiplantae</taxon>
        <taxon>Streptophyta</taxon>
        <taxon>Embryophyta</taxon>
        <taxon>Tracheophyta</taxon>
        <taxon>Spermatophyta</taxon>
        <taxon>Magnoliopsida</taxon>
        <taxon>eudicotyledons</taxon>
        <taxon>Gunneridae</taxon>
        <taxon>Pentapetalae</taxon>
        <taxon>rosids</taxon>
        <taxon>fabids</taxon>
        <taxon>Malpighiales</taxon>
        <taxon>Euphorbiaceae</taxon>
        <taxon>Acalyphoideae</taxon>
        <taxon>Acalypheae</taxon>
        <taxon>Ricinus</taxon>
    </lineage>
</organism>
<sequence>MQRLHKGLADTAWRIHGAFIGSDHRTLIIVLDTNIKPPKRCSALKQMDGTEGIQECGVKPSVNGIKELMLILPVPLMRLNCSLIKCKVCPIEEIKNKEEALLKELNLCWKMEKIH</sequence>
<dbReference type="InParanoid" id="B9SNQ5"/>
<protein>
    <submittedName>
        <fullName evidence="1">Uncharacterized protein</fullName>
    </submittedName>
</protein>
<evidence type="ECO:0000313" key="1">
    <source>
        <dbReference type="EMBL" id="EEF34763.1"/>
    </source>
</evidence>
<proteinExistence type="predicted"/>
<evidence type="ECO:0000313" key="2">
    <source>
        <dbReference type="Proteomes" id="UP000008311"/>
    </source>
</evidence>
<name>B9SNQ5_RICCO</name>
<reference evidence="2" key="1">
    <citation type="journal article" date="2010" name="Nat. Biotechnol.">
        <title>Draft genome sequence of the oilseed species Ricinus communis.</title>
        <authorList>
            <person name="Chan A.P."/>
            <person name="Crabtree J."/>
            <person name="Zhao Q."/>
            <person name="Lorenzi H."/>
            <person name="Orvis J."/>
            <person name="Puiu D."/>
            <person name="Melake-Berhan A."/>
            <person name="Jones K.M."/>
            <person name="Redman J."/>
            <person name="Chen G."/>
            <person name="Cahoon E.B."/>
            <person name="Gedil M."/>
            <person name="Stanke M."/>
            <person name="Haas B.J."/>
            <person name="Wortman J.R."/>
            <person name="Fraser-Liggett C.M."/>
            <person name="Ravel J."/>
            <person name="Rabinowicz P.D."/>
        </authorList>
    </citation>
    <scope>NUCLEOTIDE SEQUENCE [LARGE SCALE GENOMIC DNA]</scope>
    <source>
        <strain evidence="2">cv. Hale</strain>
    </source>
</reference>
<dbReference type="Proteomes" id="UP000008311">
    <property type="component" value="Unassembled WGS sequence"/>
</dbReference>
<accession>B9SNQ5</accession>